<dbReference type="OrthoDB" id="2190106at2759"/>
<sequence>MFYPETDILVMWRLFNKISLSISVVNILYLIDREWDVLNYIEYLSVLAVVFVFVLERTSIYRHHSNRMLCIYLMHILFISPLFHHIFYKMQSMIYFGLIMSACSFLLSFHSFISRFTSTFSALALSSEIGRIECASGFTIIFMLLQHGIRKIHLADRHVYILRAVSLSMNILLGNTSVFLSPCKISLWELFCTIIAPGVVIVLYQDKCKVLAQRNNRRTPRKRKPLFLQDEKYSSMNET</sequence>
<keyword evidence="1" id="KW-0472">Membrane</keyword>
<dbReference type="HOGENOM" id="CLU_1195160_0_0_1"/>
<dbReference type="Proteomes" id="UP000002872">
    <property type="component" value="Unassembled WGS sequence"/>
</dbReference>
<feature type="transmembrane region" description="Helical" evidence="1">
    <location>
        <begin position="93"/>
        <end position="113"/>
    </location>
</feature>
<evidence type="ECO:0000313" key="3">
    <source>
        <dbReference type="Proteomes" id="UP000002872"/>
    </source>
</evidence>
<dbReference type="AlphaFoldDB" id="I3EJ00"/>
<keyword evidence="1" id="KW-1133">Transmembrane helix</keyword>
<accession>I3EJ00</accession>
<feature type="transmembrane region" description="Helical" evidence="1">
    <location>
        <begin position="185"/>
        <end position="204"/>
    </location>
</feature>
<dbReference type="VEuPathDB" id="MicrosporidiaDB:NEQG_01016"/>
<protein>
    <submittedName>
        <fullName evidence="2">Uncharacterized protein</fullName>
    </submittedName>
</protein>
<feature type="transmembrane region" description="Helical" evidence="1">
    <location>
        <begin position="12"/>
        <end position="31"/>
    </location>
</feature>
<evidence type="ECO:0000256" key="1">
    <source>
        <dbReference type="SAM" id="Phobius"/>
    </source>
</evidence>
<gene>
    <name evidence="2" type="ORF">NEQG_01016</name>
</gene>
<evidence type="ECO:0000313" key="2">
    <source>
        <dbReference type="EMBL" id="EIJ89197.1"/>
    </source>
</evidence>
<proteinExistence type="predicted"/>
<feature type="transmembrane region" description="Helical" evidence="1">
    <location>
        <begin position="37"/>
        <end position="56"/>
    </location>
</feature>
<keyword evidence="1" id="KW-0812">Transmembrane</keyword>
<dbReference type="InParanoid" id="I3EJ00"/>
<feature type="transmembrane region" description="Helical" evidence="1">
    <location>
        <begin position="160"/>
        <end position="179"/>
    </location>
</feature>
<keyword evidence="3" id="KW-1185">Reference proteome</keyword>
<feature type="transmembrane region" description="Helical" evidence="1">
    <location>
        <begin position="68"/>
        <end position="87"/>
    </location>
</feature>
<dbReference type="OMA" id="REMALWE"/>
<dbReference type="EMBL" id="GL870877">
    <property type="protein sequence ID" value="EIJ89197.1"/>
    <property type="molecule type" value="Genomic_DNA"/>
</dbReference>
<organism evidence="2 3">
    <name type="scientific">Nematocida parisii (strain ERTm3)</name>
    <name type="common">Nematode killer fungus</name>
    <dbReference type="NCBI Taxonomy" id="935791"/>
    <lineage>
        <taxon>Eukaryota</taxon>
        <taxon>Fungi</taxon>
        <taxon>Fungi incertae sedis</taxon>
        <taxon>Microsporidia</taxon>
        <taxon>Nematocida</taxon>
    </lineage>
</organism>
<name>I3EJ00_NEMP3</name>
<reference evidence="2" key="1">
    <citation type="submission" date="2011-01" db="EMBL/GenBank/DDBJ databases">
        <title>The Genome Sequence of Nematocida parisii strain ERTm3.</title>
        <authorList>
            <consortium name="The Broad Institute Genome Sequencing Platform"/>
            <consortium name="The Broad Institute Genome Sequencing Center for Infectious Disease"/>
            <person name="Cuomo C."/>
            <person name="Troemel E."/>
            <person name="Young S.K."/>
            <person name="Zeng Q."/>
            <person name="Gargeya S."/>
            <person name="Fitzgerald M."/>
            <person name="Haas B."/>
            <person name="Abouelleil A."/>
            <person name="Alvarado L."/>
            <person name="Arachchi H.M."/>
            <person name="Berlin A."/>
            <person name="Chapman S.B."/>
            <person name="Gearin G."/>
            <person name="Goldberg J."/>
            <person name="Griggs A."/>
            <person name="Gujja S."/>
            <person name="Hansen M."/>
            <person name="Heiman D."/>
            <person name="Howarth C."/>
            <person name="Larimer J."/>
            <person name="Lui A."/>
            <person name="MacDonald P.J.P."/>
            <person name="McCowen C."/>
            <person name="Montmayeur A."/>
            <person name="Murphy C."/>
            <person name="Neiman D."/>
            <person name="Pearson M."/>
            <person name="Priest M."/>
            <person name="Roberts A."/>
            <person name="Saif S."/>
            <person name="Shea T."/>
            <person name="Sisk P."/>
            <person name="Stolte C."/>
            <person name="Sykes S."/>
            <person name="Wortman J."/>
            <person name="Nusbaum C."/>
            <person name="Birren B."/>
        </authorList>
    </citation>
    <scope>NUCLEOTIDE SEQUENCE</scope>
    <source>
        <strain evidence="2">ERTm3</strain>
    </source>
</reference>